<keyword evidence="5" id="KW-0839">Vasoconstrictor</keyword>
<accession>A0A8X8BSJ6</accession>
<reference evidence="11 12" key="1">
    <citation type="journal article" date="2021" name="Cell">
        <title>Tracing the genetic footprints of vertebrate landing in non-teleost ray-finned fishes.</title>
        <authorList>
            <person name="Bi X."/>
            <person name="Wang K."/>
            <person name="Yang L."/>
            <person name="Pan H."/>
            <person name="Jiang H."/>
            <person name="Wei Q."/>
            <person name="Fang M."/>
            <person name="Yu H."/>
            <person name="Zhu C."/>
            <person name="Cai Y."/>
            <person name="He Y."/>
            <person name="Gan X."/>
            <person name="Zeng H."/>
            <person name="Yu D."/>
            <person name="Zhu Y."/>
            <person name="Jiang H."/>
            <person name="Qiu Q."/>
            <person name="Yang H."/>
            <person name="Zhang Y.E."/>
            <person name="Wang W."/>
            <person name="Zhu M."/>
            <person name="He S."/>
            <person name="Zhang G."/>
        </authorList>
    </citation>
    <scope>NUCLEOTIDE SEQUENCE [LARGE SCALE GENOMIC DNA]</scope>
    <source>
        <strain evidence="11">Bchr_013</strain>
    </source>
</reference>
<keyword evidence="3" id="KW-0964">Secreted</keyword>
<evidence type="ECO:0000259" key="10">
    <source>
        <dbReference type="SMART" id="SM00272"/>
    </source>
</evidence>
<feature type="domain" description="Endothelin-like toxin" evidence="10">
    <location>
        <begin position="95"/>
        <end position="116"/>
    </location>
</feature>
<dbReference type="PANTHER" id="PTHR13874:SF10">
    <property type="entry name" value="ENDOTHELIN-1"/>
    <property type="match status" value="1"/>
</dbReference>
<dbReference type="GeneID" id="120519910"/>
<proteinExistence type="inferred from homology"/>
<evidence type="ECO:0000256" key="9">
    <source>
        <dbReference type="SAM" id="SignalP"/>
    </source>
</evidence>
<dbReference type="PROSITE" id="PS00270">
    <property type="entry name" value="ENDOTHELIN"/>
    <property type="match status" value="2"/>
</dbReference>
<feature type="region of interest" description="Disordered" evidence="8">
    <location>
        <begin position="117"/>
        <end position="168"/>
    </location>
</feature>
<dbReference type="InterPro" id="IPR020475">
    <property type="entry name" value="Endothelin"/>
</dbReference>
<evidence type="ECO:0000313" key="12">
    <source>
        <dbReference type="Proteomes" id="UP000886611"/>
    </source>
</evidence>
<dbReference type="InterPro" id="IPR001928">
    <property type="entry name" value="Endothln-like_toxin"/>
</dbReference>
<dbReference type="GO" id="GO:0005615">
    <property type="term" value="C:extracellular space"/>
    <property type="evidence" value="ECO:0007669"/>
    <property type="project" value="TreeGrafter"/>
</dbReference>
<dbReference type="InterPro" id="IPR019764">
    <property type="entry name" value="Endothelin_toxin_CS"/>
</dbReference>
<evidence type="ECO:0000256" key="3">
    <source>
        <dbReference type="ARBA" id="ARBA00022525"/>
    </source>
</evidence>
<protein>
    <recommendedName>
        <fullName evidence="6">Endothelin-1</fullName>
    </recommendedName>
</protein>
<gene>
    <name evidence="11" type="primary">Edn1</name>
    <name evidence="11" type="ORF">GTO96_0017548</name>
</gene>
<dbReference type="GO" id="GO:0031708">
    <property type="term" value="F:endothelin B receptor binding"/>
    <property type="evidence" value="ECO:0007669"/>
    <property type="project" value="TreeGrafter"/>
</dbReference>
<evidence type="ECO:0000256" key="5">
    <source>
        <dbReference type="ARBA" id="ARBA00023322"/>
    </source>
</evidence>
<dbReference type="SMART" id="SM00272">
    <property type="entry name" value="END"/>
    <property type="match status" value="2"/>
</dbReference>
<feature type="compositionally biased region" description="Polar residues" evidence="8">
    <location>
        <begin position="145"/>
        <end position="168"/>
    </location>
</feature>
<feature type="signal peptide" evidence="9">
    <location>
        <begin position="1"/>
        <end position="21"/>
    </location>
</feature>
<dbReference type="Proteomes" id="UP000886611">
    <property type="component" value="Unassembled WGS sequence"/>
</dbReference>
<feature type="non-terminal residue" evidence="11">
    <location>
        <position position="198"/>
    </location>
</feature>
<feature type="non-terminal residue" evidence="11">
    <location>
        <position position="1"/>
    </location>
</feature>
<dbReference type="GO" id="GO:0014826">
    <property type="term" value="P:vein smooth muscle contraction"/>
    <property type="evidence" value="ECO:0007669"/>
    <property type="project" value="TreeGrafter"/>
</dbReference>
<dbReference type="PRINTS" id="PR00365">
    <property type="entry name" value="ENDOTHELIN"/>
</dbReference>
<comment type="caution">
    <text evidence="11">The sequence shown here is derived from an EMBL/GenBank/DDBJ whole genome shotgun (WGS) entry which is preliminary data.</text>
</comment>
<sequence length="198" mass="22241">MEVFFCLSLVFATSSLQEAVAAVISTRVPQETPVHLQRSKRCSCSSLLDKECVYFCHLDIIWVNTPEHTVSYGLGSPPRAKRALHRFAADKLGSRCLCANPADRRCSSFCQPPQRFRIPASPDDMTDISRKQAGSTEKQHKHRSSSGFSKNTSFKSRSHSGPSADVTNSTLKVRLLLEKWRRNQRNRSKMRESLLAAS</sequence>
<evidence type="ECO:0000256" key="8">
    <source>
        <dbReference type="SAM" id="MobiDB-lite"/>
    </source>
</evidence>
<keyword evidence="4" id="KW-0838">Vasoactive</keyword>
<dbReference type="Pfam" id="PF00322">
    <property type="entry name" value="Endothelin"/>
    <property type="match status" value="1"/>
</dbReference>
<feature type="domain" description="Endothelin-like toxin" evidence="10">
    <location>
        <begin position="41"/>
        <end position="62"/>
    </location>
</feature>
<dbReference type="GO" id="GO:0006874">
    <property type="term" value="P:intracellular calcium ion homeostasis"/>
    <property type="evidence" value="ECO:0007669"/>
    <property type="project" value="TreeGrafter"/>
</dbReference>
<comment type="subcellular location">
    <subcellularLocation>
        <location evidence="1">Secreted</location>
    </subcellularLocation>
</comment>
<dbReference type="PANTHER" id="PTHR13874">
    <property type="entry name" value="ENDOTHELIN"/>
    <property type="match status" value="1"/>
</dbReference>
<evidence type="ECO:0000256" key="6">
    <source>
        <dbReference type="ARBA" id="ARBA00040197"/>
    </source>
</evidence>
<dbReference type="AlphaFoldDB" id="A0A8X8BSJ6"/>
<comment type="function">
    <text evidence="7">Endothelins are endothelium-derived vasoconstrictor peptides. Probable ligand for G-protein coupled receptors EDNRA and EDNRB which activates PTK2B, BCAR1, BCAR3 and, GTPases RAP1 and RHOA cascade in glomerular mesangial cells. Also binds the DEAR/FBXW7-AS1 receptor. Promotes mesenteric arterial wall remodeling via activation of ROCK signaling and subsequent colocalization of NFATC3 with F-actin filaments. NFATC3 then translocates to the nucleus where it subsequently promotes the transcription of the smooth muscle hypertrophy and differentiation marker ACTA2.</text>
</comment>
<evidence type="ECO:0000313" key="11">
    <source>
        <dbReference type="EMBL" id="KAG2464761.1"/>
    </source>
</evidence>
<name>A0A8X8BSJ6_POLSE</name>
<evidence type="ECO:0000256" key="1">
    <source>
        <dbReference type="ARBA" id="ARBA00004613"/>
    </source>
</evidence>
<dbReference type="GO" id="GO:0005179">
    <property type="term" value="F:hormone activity"/>
    <property type="evidence" value="ECO:0007669"/>
    <property type="project" value="TreeGrafter"/>
</dbReference>
<evidence type="ECO:0000256" key="2">
    <source>
        <dbReference type="ARBA" id="ARBA00010959"/>
    </source>
</evidence>
<dbReference type="GO" id="GO:0019229">
    <property type="term" value="P:regulation of vasoconstriction"/>
    <property type="evidence" value="ECO:0007669"/>
    <property type="project" value="InterPro"/>
</dbReference>
<comment type="similarity">
    <text evidence="2">Belongs to the endothelin/sarafotoxin family.</text>
</comment>
<keyword evidence="12" id="KW-1185">Reference proteome</keyword>
<dbReference type="OrthoDB" id="9362154at2759"/>
<feature type="chain" id="PRO_5036452116" description="Endothelin-1" evidence="9">
    <location>
        <begin position="22"/>
        <end position="198"/>
    </location>
</feature>
<dbReference type="EMBL" id="JAATIS010002583">
    <property type="protein sequence ID" value="KAG2464761.1"/>
    <property type="molecule type" value="Genomic_DNA"/>
</dbReference>
<dbReference type="GO" id="GO:0031707">
    <property type="term" value="F:endothelin A receptor binding"/>
    <property type="evidence" value="ECO:0007669"/>
    <property type="project" value="TreeGrafter"/>
</dbReference>
<dbReference type="RefSeq" id="XP_039598595.1">
    <property type="nucleotide sequence ID" value="XM_039742661.1"/>
</dbReference>
<keyword evidence="9" id="KW-0732">Signal</keyword>
<dbReference type="GO" id="GO:0003100">
    <property type="term" value="P:regulation of systemic arterial blood pressure by endothelin"/>
    <property type="evidence" value="ECO:0007669"/>
    <property type="project" value="TreeGrafter"/>
</dbReference>
<organism evidence="11 12">
    <name type="scientific">Polypterus senegalus</name>
    <name type="common">Senegal bichir</name>
    <dbReference type="NCBI Taxonomy" id="55291"/>
    <lineage>
        <taxon>Eukaryota</taxon>
        <taxon>Metazoa</taxon>
        <taxon>Chordata</taxon>
        <taxon>Craniata</taxon>
        <taxon>Vertebrata</taxon>
        <taxon>Euteleostomi</taxon>
        <taxon>Actinopterygii</taxon>
        <taxon>Polypteriformes</taxon>
        <taxon>Polypteridae</taxon>
        <taxon>Polypterus</taxon>
    </lineage>
</organism>
<evidence type="ECO:0000256" key="4">
    <source>
        <dbReference type="ARBA" id="ARBA00022858"/>
    </source>
</evidence>
<evidence type="ECO:0000256" key="7">
    <source>
        <dbReference type="ARBA" id="ARBA00046081"/>
    </source>
</evidence>